<organism evidence="3 4">
    <name type="scientific">Kibdelosporangium philippinense</name>
    <dbReference type="NCBI Taxonomy" id="211113"/>
    <lineage>
        <taxon>Bacteria</taxon>
        <taxon>Bacillati</taxon>
        <taxon>Actinomycetota</taxon>
        <taxon>Actinomycetes</taxon>
        <taxon>Pseudonocardiales</taxon>
        <taxon>Pseudonocardiaceae</taxon>
        <taxon>Kibdelosporangium</taxon>
    </lineage>
</organism>
<proteinExistence type="predicted"/>
<keyword evidence="2" id="KW-1133">Transmembrane helix</keyword>
<feature type="region of interest" description="Disordered" evidence="1">
    <location>
        <begin position="96"/>
        <end position="136"/>
    </location>
</feature>
<protein>
    <submittedName>
        <fullName evidence="3">Uncharacterized protein</fullName>
    </submittedName>
</protein>
<accession>A0ABS8Z517</accession>
<comment type="caution">
    <text evidence="3">The sequence shown here is derived from an EMBL/GenBank/DDBJ whole genome shotgun (WGS) entry which is preliminary data.</text>
</comment>
<feature type="compositionally biased region" description="Pro residues" evidence="1">
    <location>
        <begin position="112"/>
        <end position="122"/>
    </location>
</feature>
<keyword evidence="4" id="KW-1185">Reference proteome</keyword>
<sequence>MKRIVWSSVALLFGLLFIVGGSFALFDDTVTCGGETMRQGDVCVREKNGTVVSESNLDESRTDGLIGKIIGIGMGLALIAIGAHNMRLGIRARKAGPHQPATFNGHGGYHPAPTPWPQPPNGPQSWQQNQTQQVQYQQHMPLIRKSMVSGQAEGTRRSAAEPGW</sequence>
<keyword evidence="2" id="KW-0812">Transmembrane</keyword>
<evidence type="ECO:0000313" key="3">
    <source>
        <dbReference type="EMBL" id="MCE7002582.1"/>
    </source>
</evidence>
<keyword evidence="2" id="KW-0472">Membrane</keyword>
<gene>
    <name evidence="3" type="ORF">LWC34_07020</name>
</gene>
<dbReference type="RefSeq" id="WP_233723846.1">
    <property type="nucleotide sequence ID" value="NZ_JAJVCN010000001.1"/>
</dbReference>
<dbReference type="Proteomes" id="UP001521150">
    <property type="component" value="Unassembled WGS sequence"/>
</dbReference>
<reference evidence="3 4" key="1">
    <citation type="submission" date="2021-12" db="EMBL/GenBank/DDBJ databases">
        <title>Genome sequence of Kibdelosporangium philippinense ATCC 49844.</title>
        <authorList>
            <person name="Fedorov E.A."/>
            <person name="Omeragic M."/>
            <person name="Shalygina K.F."/>
            <person name="Maclea K.S."/>
        </authorList>
    </citation>
    <scope>NUCLEOTIDE SEQUENCE [LARGE SCALE GENOMIC DNA]</scope>
    <source>
        <strain evidence="3 4">ATCC 49844</strain>
    </source>
</reference>
<feature type="transmembrane region" description="Helical" evidence="2">
    <location>
        <begin position="65"/>
        <end position="84"/>
    </location>
</feature>
<evidence type="ECO:0000256" key="2">
    <source>
        <dbReference type="SAM" id="Phobius"/>
    </source>
</evidence>
<evidence type="ECO:0000256" key="1">
    <source>
        <dbReference type="SAM" id="MobiDB-lite"/>
    </source>
</evidence>
<evidence type="ECO:0000313" key="4">
    <source>
        <dbReference type="Proteomes" id="UP001521150"/>
    </source>
</evidence>
<dbReference type="EMBL" id="JAJVCN010000001">
    <property type="protein sequence ID" value="MCE7002582.1"/>
    <property type="molecule type" value="Genomic_DNA"/>
</dbReference>
<feature type="compositionally biased region" description="Low complexity" evidence="1">
    <location>
        <begin position="123"/>
        <end position="136"/>
    </location>
</feature>
<name>A0ABS8Z517_9PSEU</name>